<name>A0AB39HSE0_9BACI</name>
<accession>A0AB39HSE0</accession>
<protein>
    <submittedName>
        <fullName evidence="1">Uncharacterized protein</fullName>
    </submittedName>
</protein>
<dbReference type="AlphaFoldDB" id="A0AB39HSE0"/>
<reference evidence="1" key="1">
    <citation type="submission" date="2024-07" db="EMBL/GenBank/DDBJ databases">
        <title>Halotolerant mesophilic bacterium Ornithinibacillus sp. 4-3, sp. nov., isolated from soil.</title>
        <authorList>
            <person name="Sidarenka A.V."/>
            <person name="Guliayeva D.E."/>
            <person name="Leanovich S.I."/>
            <person name="Hileuskaya K.S."/>
            <person name="Akhremchuk A.E."/>
            <person name="Sikolenko M.A."/>
            <person name="Valentovich L.N."/>
        </authorList>
    </citation>
    <scope>NUCLEOTIDE SEQUENCE</scope>
    <source>
        <strain evidence="1">4-3</strain>
    </source>
</reference>
<evidence type="ECO:0000313" key="1">
    <source>
        <dbReference type="EMBL" id="XDK33385.1"/>
    </source>
</evidence>
<dbReference type="RefSeq" id="WP_368654067.1">
    <property type="nucleotide sequence ID" value="NZ_CP162599.1"/>
</dbReference>
<gene>
    <name evidence="1" type="ORF">AB4Y30_03235</name>
</gene>
<proteinExistence type="predicted"/>
<dbReference type="Gene3D" id="3.10.105.10">
    <property type="entry name" value="Dipeptide-binding Protein, Domain 3"/>
    <property type="match status" value="1"/>
</dbReference>
<organism evidence="1">
    <name type="scientific">Ornithinibacillus sp. 4-3</name>
    <dbReference type="NCBI Taxonomy" id="3231488"/>
    <lineage>
        <taxon>Bacteria</taxon>
        <taxon>Bacillati</taxon>
        <taxon>Bacillota</taxon>
        <taxon>Bacilli</taxon>
        <taxon>Bacillales</taxon>
        <taxon>Bacillaceae</taxon>
        <taxon>Ornithinibacillus</taxon>
    </lineage>
</organism>
<dbReference type="SUPFAM" id="SSF53850">
    <property type="entry name" value="Periplasmic binding protein-like II"/>
    <property type="match status" value="1"/>
</dbReference>
<dbReference type="EMBL" id="CP162599">
    <property type="protein sequence ID" value="XDK33385.1"/>
    <property type="molecule type" value="Genomic_DNA"/>
</dbReference>
<sequence length="112" mass="13509">MTKIYEEDQYDIYVMGLTPNPEPSAVRYFTRDYAGFTDSEELDEILRTFRGKPNLEAAYEDYEILQEWYWDFMPAVRIGDYDAIVSVRSNVKGYEEQNKQHRPIYWNVWVEE</sequence>